<comment type="caution">
    <text evidence="1">The sequence shown here is derived from an EMBL/GenBank/DDBJ whole genome shotgun (WGS) entry which is preliminary data.</text>
</comment>
<feature type="non-terminal residue" evidence="1">
    <location>
        <position position="257"/>
    </location>
</feature>
<organism evidence="1">
    <name type="scientific">candidate division WOR-3 bacterium</name>
    <dbReference type="NCBI Taxonomy" id="2052148"/>
    <lineage>
        <taxon>Bacteria</taxon>
        <taxon>Bacteria division WOR-3</taxon>
    </lineage>
</organism>
<evidence type="ECO:0000313" key="1">
    <source>
        <dbReference type="EMBL" id="HDM90138.1"/>
    </source>
</evidence>
<dbReference type="SUPFAM" id="SSF51445">
    <property type="entry name" value="(Trans)glycosidases"/>
    <property type="match status" value="1"/>
</dbReference>
<name>A0A7C0XCW8_UNCW3</name>
<proteinExistence type="predicted"/>
<dbReference type="Proteomes" id="UP000885931">
    <property type="component" value="Unassembled WGS sequence"/>
</dbReference>
<dbReference type="InterPro" id="IPR017853">
    <property type="entry name" value="GH"/>
</dbReference>
<dbReference type="AlphaFoldDB" id="A0A7C0XCW8"/>
<accession>A0A7C0XCW8</accession>
<reference evidence="1" key="1">
    <citation type="journal article" date="2020" name="mSystems">
        <title>Genome- and Community-Level Interaction Insights into Carbon Utilization and Element Cycling Functions of Hydrothermarchaeota in Hydrothermal Sediment.</title>
        <authorList>
            <person name="Zhou Z."/>
            <person name="Liu Y."/>
            <person name="Xu W."/>
            <person name="Pan J."/>
            <person name="Luo Z.H."/>
            <person name="Li M."/>
        </authorList>
    </citation>
    <scope>NUCLEOTIDE SEQUENCE [LARGE SCALE GENOMIC DNA]</scope>
    <source>
        <strain evidence="1">HyVt-237</strain>
    </source>
</reference>
<dbReference type="EMBL" id="DRBW01000113">
    <property type="protein sequence ID" value="HDM90138.1"/>
    <property type="molecule type" value="Genomic_DNA"/>
</dbReference>
<sequence length="257" mass="29113">MRKGLFHLTIGASFFLFQLGCFGEKELKPADNPELPDRGYFMGMYPNPGSGQSEEEAFSQAAAFCEFVPIAFEDVPFYELPDMLSGSFGEKYVTELTRGNGMFPVICLPFFDDSIQLMRPPGMEDVSLSTPSWKERYRDAVLDVVRISKPLYLAVGKDVNLWYERYGSGNAGPDDFDEFVELYEEIYDSVKEICPSTIVFPIFTREVPDQGREADLSVLGLFDFRKVDILIFTSHPHVIEGLTLPSDLPDDYYSKAF</sequence>
<gene>
    <name evidence="1" type="ORF">ENG67_02890</name>
</gene>
<protein>
    <submittedName>
        <fullName evidence="1">Uncharacterized protein</fullName>
    </submittedName>
</protein>